<dbReference type="EMBL" id="LGRX02006214">
    <property type="protein sequence ID" value="KAK3277209.1"/>
    <property type="molecule type" value="Genomic_DNA"/>
</dbReference>
<evidence type="ECO:0000313" key="2">
    <source>
        <dbReference type="EMBL" id="KAK3277209.1"/>
    </source>
</evidence>
<feature type="compositionally biased region" description="Polar residues" evidence="1">
    <location>
        <begin position="476"/>
        <end position="487"/>
    </location>
</feature>
<feature type="region of interest" description="Disordered" evidence="1">
    <location>
        <begin position="458"/>
        <end position="508"/>
    </location>
</feature>
<gene>
    <name evidence="2" type="ORF">CYMTET_14767</name>
</gene>
<accession>A0AAE0GFM9</accession>
<sequence length="742" mass="80200">MERNESNVSVSSTSVIKQEYDGSAPPNNRDLSEPEPSKRGHPSENDCQPPAKRLQSDTARSETTGEYSCLTEPSTFEGRHAESCISEEAVAEPSKKTGEQEGGKKEKAVKVKKILLRILRRIMEIPPDSPLMRVWRELRYAKKSGKQIAAGWYGIEVMDVDEVDNILSELIPQVDLQLFGNQEPRYTLSGILHLKVEVVQSYIELKNGRYRLDEKDLSPEAKQKIAELRTRAKVLHTQKLRAQSQRPSPMQDPAGASSLPDTPSSLVSPGQPGSLEHGYLPPEHDPRRADGVAAHIAEASSARGFPPPPRLDARGSGSLFPTSSQPFSQLPMHLPPQSPHPLQHPGRGIPPSGHAATAYSHEGLHTASAIGLSNGYKPSTNPPLPAHHQIGRESYNTMPANPHPALHDLPPSSQHGHMPRGAQSQFPPGPGEVPQEVLHNIARAASEIAHAAARNRYASPTPEGHLGHPPSAATAHLSSGLRTTHSHQQPPPPGQYQQQPARAQSTYHSASLYPTSSAKQPNAKPAMPEVEPLPLDRATSLDGTDSYLDPGSLDQLPSELERLSSLDYAASLDDAFPSLERAPSLSRPPSQLGQAMAMANQARPLGQPPLPHGQPLPQAWMPLPGNQGEERRRMETGGAAEAEPRGRDLLPSGQGGQYDFTSCVQCGASGTCACGDTEGGVVEHDAARTEERRGDMVNLLEDTFKYVWQVSGVLENDSLESIIGHLSSVVQVALTDIQKKST</sequence>
<feature type="region of interest" description="Disordered" evidence="1">
    <location>
        <begin position="622"/>
        <end position="653"/>
    </location>
</feature>
<feature type="region of interest" description="Disordered" evidence="1">
    <location>
        <begin position="299"/>
        <end position="357"/>
    </location>
</feature>
<evidence type="ECO:0000256" key="1">
    <source>
        <dbReference type="SAM" id="MobiDB-lite"/>
    </source>
</evidence>
<protein>
    <submittedName>
        <fullName evidence="2">Uncharacterized protein</fullName>
    </submittedName>
</protein>
<feature type="region of interest" description="Disordered" evidence="1">
    <location>
        <begin position="237"/>
        <end position="287"/>
    </location>
</feature>
<evidence type="ECO:0000313" key="3">
    <source>
        <dbReference type="Proteomes" id="UP001190700"/>
    </source>
</evidence>
<proteinExistence type="predicted"/>
<feature type="compositionally biased region" description="Low complexity" evidence="1">
    <location>
        <begin position="1"/>
        <end position="15"/>
    </location>
</feature>
<dbReference type="Proteomes" id="UP001190700">
    <property type="component" value="Unassembled WGS sequence"/>
</dbReference>
<feature type="compositionally biased region" description="Basic and acidic residues" evidence="1">
    <location>
        <begin position="30"/>
        <end position="44"/>
    </location>
</feature>
<feature type="compositionally biased region" description="Polar residues" evidence="1">
    <location>
        <begin position="56"/>
        <end position="74"/>
    </location>
</feature>
<reference evidence="2 3" key="1">
    <citation type="journal article" date="2015" name="Genome Biol. Evol.">
        <title>Comparative Genomics of a Bacterivorous Green Alga Reveals Evolutionary Causalities and Consequences of Phago-Mixotrophic Mode of Nutrition.</title>
        <authorList>
            <person name="Burns J.A."/>
            <person name="Paasch A."/>
            <person name="Narechania A."/>
            <person name="Kim E."/>
        </authorList>
    </citation>
    <scope>NUCLEOTIDE SEQUENCE [LARGE SCALE GENOMIC DNA]</scope>
    <source>
        <strain evidence="2 3">PLY_AMNH</strain>
    </source>
</reference>
<name>A0AAE0GFM9_9CHLO</name>
<feature type="compositionally biased region" description="Polar residues" evidence="1">
    <location>
        <begin position="259"/>
        <end position="268"/>
    </location>
</feature>
<feature type="region of interest" description="Disordered" evidence="1">
    <location>
        <begin position="535"/>
        <end position="555"/>
    </location>
</feature>
<feature type="region of interest" description="Disordered" evidence="1">
    <location>
        <begin position="1"/>
        <end position="81"/>
    </location>
</feature>
<dbReference type="AlphaFoldDB" id="A0AAE0GFM9"/>
<keyword evidence="3" id="KW-1185">Reference proteome</keyword>
<comment type="caution">
    <text evidence="2">The sequence shown here is derived from an EMBL/GenBank/DDBJ whole genome shotgun (WGS) entry which is preliminary data.</text>
</comment>
<organism evidence="2 3">
    <name type="scientific">Cymbomonas tetramitiformis</name>
    <dbReference type="NCBI Taxonomy" id="36881"/>
    <lineage>
        <taxon>Eukaryota</taxon>
        <taxon>Viridiplantae</taxon>
        <taxon>Chlorophyta</taxon>
        <taxon>Pyramimonadophyceae</taxon>
        <taxon>Pyramimonadales</taxon>
        <taxon>Pyramimonadaceae</taxon>
        <taxon>Cymbomonas</taxon>
    </lineage>
</organism>
<feature type="region of interest" description="Disordered" evidence="1">
    <location>
        <begin position="370"/>
        <end position="433"/>
    </location>
</feature>